<dbReference type="CDD" id="cd00761">
    <property type="entry name" value="Glyco_tranf_GTA_type"/>
    <property type="match status" value="1"/>
</dbReference>
<dbReference type="Proteomes" id="UP000094067">
    <property type="component" value="Unassembled WGS sequence"/>
</dbReference>
<organism evidence="4 5">
    <name type="scientific">Eisenbergiella tayi</name>
    <dbReference type="NCBI Taxonomy" id="1432052"/>
    <lineage>
        <taxon>Bacteria</taxon>
        <taxon>Bacillati</taxon>
        <taxon>Bacillota</taxon>
        <taxon>Clostridia</taxon>
        <taxon>Lachnospirales</taxon>
        <taxon>Lachnospiraceae</taxon>
        <taxon>Eisenbergiella</taxon>
    </lineage>
</organism>
<comment type="caution">
    <text evidence="4">The sequence shown here is derived from an EMBL/GenBank/DDBJ whole genome shotgun (WGS) entry which is preliminary data.</text>
</comment>
<dbReference type="PATRIC" id="fig|1432052.4.peg.1656"/>
<accession>A0A1E3A9Y5</accession>
<keyword evidence="1 4" id="KW-0328">Glycosyltransferase</keyword>
<evidence type="ECO:0000256" key="1">
    <source>
        <dbReference type="ARBA" id="ARBA00022676"/>
    </source>
</evidence>
<name>A0A1E3A9Y5_9FIRM</name>
<dbReference type="InterPro" id="IPR029044">
    <property type="entry name" value="Nucleotide-diphossugar_trans"/>
</dbReference>
<dbReference type="SUPFAM" id="SSF53448">
    <property type="entry name" value="Nucleotide-diphospho-sugar transferases"/>
    <property type="match status" value="1"/>
</dbReference>
<evidence type="ECO:0000259" key="3">
    <source>
        <dbReference type="Pfam" id="PF00535"/>
    </source>
</evidence>
<evidence type="ECO:0000313" key="4">
    <source>
        <dbReference type="EMBL" id="ODM05585.1"/>
    </source>
</evidence>
<reference evidence="4 5" key="1">
    <citation type="submission" date="2016-07" db="EMBL/GenBank/DDBJ databases">
        <title>Characterization of isolates of Eisenbergiella tayi derived from blood cultures, using whole genome sequencing.</title>
        <authorList>
            <person name="Burdz T."/>
            <person name="Wiebe D."/>
            <person name="Huynh C."/>
            <person name="Bernard K."/>
        </authorList>
    </citation>
    <scope>NUCLEOTIDE SEQUENCE [LARGE SCALE GENOMIC DNA]</scope>
    <source>
        <strain evidence="4 5">NML 110608</strain>
    </source>
</reference>
<dbReference type="EMBL" id="MCGH01000002">
    <property type="protein sequence ID" value="ODM05585.1"/>
    <property type="molecule type" value="Genomic_DNA"/>
</dbReference>
<gene>
    <name evidence="4" type="primary">epsH_2</name>
    <name evidence="4" type="ORF">BEI61_01474</name>
</gene>
<feature type="domain" description="Glycosyltransferase 2-like" evidence="3">
    <location>
        <begin position="22"/>
        <end position="149"/>
    </location>
</feature>
<dbReference type="RefSeq" id="WP_159464042.1">
    <property type="nucleotide sequence ID" value="NZ_DAWDRA010000085.1"/>
</dbReference>
<keyword evidence="2 4" id="KW-0808">Transferase</keyword>
<dbReference type="GO" id="GO:0016757">
    <property type="term" value="F:glycosyltransferase activity"/>
    <property type="evidence" value="ECO:0007669"/>
    <property type="project" value="UniProtKB-KW"/>
</dbReference>
<dbReference type="PANTHER" id="PTHR22916:SF51">
    <property type="entry name" value="GLYCOSYLTRANSFERASE EPSH-RELATED"/>
    <property type="match status" value="1"/>
</dbReference>
<dbReference type="InterPro" id="IPR001173">
    <property type="entry name" value="Glyco_trans_2-like"/>
</dbReference>
<evidence type="ECO:0000256" key="2">
    <source>
        <dbReference type="ARBA" id="ARBA00022679"/>
    </source>
</evidence>
<dbReference type="AlphaFoldDB" id="A0A1E3A9Y5"/>
<evidence type="ECO:0000313" key="5">
    <source>
        <dbReference type="Proteomes" id="UP000094067"/>
    </source>
</evidence>
<dbReference type="Gene3D" id="3.90.550.10">
    <property type="entry name" value="Spore Coat Polysaccharide Biosynthesis Protein SpsA, Chain A"/>
    <property type="match status" value="1"/>
</dbReference>
<protein>
    <submittedName>
        <fullName evidence="4">Putative glycosyltransferase EpsH</fullName>
        <ecNumber evidence="4">2.4.-.-</ecNumber>
    </submittedName>
</protein>
<dbReference type="Pfam" id="PF00535">
    <property type="entry name" value="Glycos_transf_2"/>
    <property type="match status" value="1"/>
</dbReference>
<dbReference type="PANTHER" id="PTHR22916">
    <property type="entry name" value="GLYCOSYLTRANSFERASE"/>
    <property type="match status" value="1"/>
</dbReference>
<dbReference type="EC" id="2.4.-.-" evidence="4"/>
<proteinExistence type="predicted"/>
<sequence length="356" mass="41609">MQKIEHFSFRPIPEQEQTDLISVIVAVYNIEAYLEKCVRSIREQTYRNLQIILVDDGSTDGCPGLCDRLAGEDDRIQVIHKENGGLSDARNAGTGQALGSYIAFVDGDDWIEKEMYEGLLSAARQFDAPLAVCRYRKIYRDRAVDEATGAAVYMEGREALECFLREEDDICIQNAAWNKLYRRELMGELRFPKGKYYEDIVYTTKLLARASGTIYMDFSFYNYVLEREGSIMGEGLGERIFTDQLPAYEEKEAFLRSIDRMDLADIHRYFFYKRLLLYYISLGKAEKDFRRKYRKEIRERLRADSAEMDRVYQNPAANPNEKKKMMIFLKSPAVYLCVIWLNDRFIIPLKQRVRGR</sequence>